<sequence>MAGMIELSTSNVRRSERAAYWREHIWKSLGGFDVAPEADGFDASTRMRQVGMFTFASVNANPHRLSRNHDQARGDDRRLFKLVVQHEGTIFMEQRDQKIALKPNHWMLYDVTRPFRFHSTEPTRQSAVLLRAEDLQLSDLTPYSLKLYSAASGYSSMLHAALSTAVAGARDDCAEGDIGVMVARLARLALLEHGSCENRRSSREVMRDRVEDYLTAHLQRSDLSIDTIARGLNCSKRYLHKVYVDGQETLSERILRRRLEACRAALTDPRSADQSVTDIAYTWGFSSLAYFSRVFKEAYAVSPREYRMRAQMAS</sequence>
<feature type="domain" description="HTH araC/xylS-type" evidence="4">
    <location>
        <begin position="208"/>
        <end position="309"/>
    </location>
</feature>
<dbReference type="Gene3D" id="1.10.10.60">
    <property type="entry name" value="Homeodomain-like"/>
    <property type="match status" value="1"/>
</dbReference>
<dbReference type="PROSITE" id="PS01124">
    <property type="entry name" value="HTH_ARAC_FAMILY_2"/>
    <property type="match status" value="1"/>
</dbReference>
<dbReference type="InterPro" id="IPR020449">
    <property type="entry name" value="Tscrpt_reg_AraC-type_HTH"/>
</dbReference>
<protein>
    <recommendedName>
        <fullName evidence="4">HTH araC/xylS-type domain-containing protein</fullName>
    </recommendedName>
</protein>
<evidence type="ECO:0000259" key="4">
    <source>
        <dbReference type="PROSITE" id="PS01124"/>
    </source>
</evidence>
<organism evidence="5 6">
    <name type="scientific">Sphingobium amiense</name>
    <dbReference type="NCBI Taxonomy" id="135719"/>
    <lineage>
        <taxon>Bacteria</taxon>
        <taxon>Pseudomonadati</taxon>
        <taxon>Pseudomonadota</taxon>
        <taxon>Alphaproteobacteria</taxon>
        <taxon>Sphingomonadales</taxon>
        <taxon>Sphingomonadaceae</taxon>
        <taxon>Sphingobium</taxon>
    </lineage>
</organism>
<dbReference type="PANTHER" id="PTHR43280">
    <property type="entry name" value="ARAC-FAMILY TRANSCRIPTIONAL REGULATOR"/>
    <property type="match status" value="1"/>
</dbReference>
<dbReference type="GO" id="GO:0043565">
    <property type="term" value="F:sequence-specific DNA binding"/>
    <property type="evidence" value="ECO:0007669"/>
    <property type="project" value="InterPro"/>
</dbReference>
<dbReference type="SUPFAM" id="SSF46689">
    <property type="entry name" value="Homeodomain-like"/>
    <property type="match status" value="1"/>
</dbReference>
<evidence type="ECO:0000256" key="3">
    <source>
        <dbReference type="ARBA" id="ARBA00023163"/>
    </source>
</evidence>
<dbReference type="Pfam" id="PF14525">
    <property type="entry name" value="AraC_binding_2"/>
    <property type="match status" value="1"/>
</dbReference>
<keyword evidence="1" id="KW-0805">Transcription regulation</keyword>
<dbReference type="InterPro" id="IPR018060">
    <property type="entry name" value="HTH_AraC"/>
</dbReference>
<evidence type="ECO:0000313" key="6">
    <source>
        <dbReference type="Proteomes" id="UP000279959"/>
    </source>
</evidence>
<keyword evidence="3" id="KW-0804">Transcription</keyword>
<evidence type="ECO:0000256" key="2">
    <source>
        <dbReference type="ARBA" id="ARBA00023125"/>
    </source>
</evidence>
<accession>A0A494W6V0</accession>
<dbReference type="InterPro" id="IPR009057">
    <property type="entry name" value="Homeodomain-like_sf"/>
</dbReference>
<keyword evidence="6" id="KW-1185">Reference proteome</keyword>
<dbReference type="AlphaFoldDB" id="A0A494W6V0"/>
<dbReference type="EMBL" id="AP018664">
    <property type="protein sequence ID" value="BBD99971.1"/>
    <property type="molecule type" value="Genomic_DNA"/>
</dbReference>
<dbReference type="Pfam" id="PF12833">
    <property type="entry name" value="HTH_18"/>
    <property type="match status" value="1"/>
</dbReference>
<dbReference type="KEGG" id="sami:SAMIE_1034720"/>
<dbReference type="SMART" id="SM00342">
    <property type="entry name" value="HTH_ARAC"/>
    <property type="match status" value="1"/>
</dbReference>
<keyword evidence="2" id="KW-0238">DNA-binding</keyword>
<dbReference type="RefSeq" id="WP_066696363.1">
    <property type="nucleotide sequence ID" value="NZ_AP018664.1"/>
</dbReference>
<name>A0A494W6V0_9SPHN</name>
<proteinExistence type="predicted"/>
<reference evidence="5 6" key="1">
    <citation type="submission" date="2018-05" db="EMBL/GenBank/DDBJ databases">
        <title>Complete Genome Sequence of the Nonylphenol-Degrading Bacterium Sphingobium amiense DSM 16289T.</title>
        <authorList>
            <person name="Ootsuka M."/>
            <person name="Nishizawa T."/>
            <person name="Ohta H."/>
        </authorList>
    </citation>
    <scope>NUCLEOTIDE SEQUENCE [LARGE SCALE GENOMIC DNA]</scope>
    <source>
        <strain evidence="5 6">DSM 16289</strain>
    </source>
</reference>
<dbReference type="PRINTS" id="PR00032">
    <property type="entry name" value="HTHARAC"/>
</dbReference>
<dbReference type="InterPro" id="IPR035418">
    <property type="entry name" value="AraC-bd_2"/>
</dbReference>
<gene>
    <name evidence="5" type="ORF">SAMIE_1034720</name>
</gene>
<evidence type="ECO:0000256" key="1">
    <source>
        <dbReference type="ARBA" id="ARBA00023015"/>
    </source>
</evidence>
<dbReference type="Proteomes" id="UP000279959">
    <property type="component" value="Chromosome"/>
</dbReference>
<evidence type="ECO:0000313" key="5">
    <source>
        <dbReference type="EMBL" id="BBD99971.1"/>
    </source>
</evidence>
<dbReference type="GO" id="GO:0003700">
    <property type="term" value="F:DNA-binding transcription factor activity"/>
    <property type="evidence" value="ECO:0007669"/>
    <property type="project" value="InterPro"/>
</dbReference>
<dbReference type="PANTHER" id="PTHR43280:SF31">
    <property type="entry name" value="TRANSCRIPTIONAL REGULATORY PROTEIN"/>
    <property type="match status" value="1"/>
</dbReference>